<dbReference type="AlphaFoldDB" id="A0A0P7W1U6"/>
<evidence type="ECO:0000256" key="4">
    <source>
        <dbReference type="ARBA" id="ARBA00022989"/>
    </source>
</evidence>
<dbReference type="STRING" id="1666912.Ga0058931_1375"/>
<feature type="transmembrane region" description="Helical" evidence="6">
    <location>
        <begin position="34"/>
        <end position="54"/>
    </location>
</feature>
<name>A0A0P7W1U6_9RHOB</name>
<accession>A0A0P7W1U6</accession>
<dbReference type="GO" id="GO:0005886">
    <property type="term" value="C:plasma membrane"/>
    <property type="evidence" value="ECO:0007669"/>
    <property type="project" value="UniProtKB-SubCell"/>
</dbReference>
<reference evidence="8 11" key="2">
    <citation type="submission" date="2016-01" db="EMBL/GenBank/DDBJ databases">
        <authorList>
            <person name="Varghese N."/>
        </authorList>
    </citation>
    <scope>NUCLEOTIDE SEQUENCE [LARGE SCALE GENOMIC DNA]</scope>
    <source>
        <strain evidence="8 11">HL-91</strain>
    </source>
</reference>
<evidence type="ECO:0000313" key="8">
    <source>
        <dbReference type="EMBL" id="CUX80845.1"/>
    </source>
</evidence>
<evidence type="ECO:0000313" key="9">
    <source>
        <dbReference type="EMBL" id="KPP89838.1"/>
    </source>
</evidence>
<reference evidence="9 10" key="1">
    <citation type="submission" date="2015-09" db="EMBL/GenBank/DDBJ databases">
        <title>Identification and resolution of microdiversity through metagenomic sequencing of parallel consortia.</title>
        <authorList>
            <person name="Nelson W.C."/>
            <person name="Romine M.F."/>
            <person name="Lindemann S.R."/>
        </authorList>
    </citation>
    <scope>NUCLEOTIDE SEQUENCE [LARGE SCALE GENOMIC DNA]</scope>
    <source>
        <strain evidence="9">HL-91</strain>
    </source>
</reference>
<keyword evidence="3 6" id="KW-0812">Transmembrane</keyword>
<evidence type="ECO:0000256" key="5">
    <source>
        <dbReference type="ARBA" id="ARBA00023136"/>
    </source>
</evidence>
<organism evidence="9 10">
    <name type="scientific">Roseibaca calidilacus</name>
    <dbReference type="NCBI Taxonomy" id="1666912"/>
    <lineage>
        <taxon>Bacteria</taxon>
        <taxon>Pseudomonadati</taxon>
        <taxon>Pseudomonadota</taxon>
        <taxon>Alphaproteobacteria</taxon>
        <taxon>Rhodobacterales</taxon>
        <taxon>Paracoccaceae</taxon>
        <taxon>Roseinatronobacter</taxon>
    </lineage>
</organism>
<dbReference type="Proteomes" id="UP000182045">
    <property type="component" value="Unassembled WGS sequence"/>
</dbReference>
<evidence type="ECO:0000256" key="6">
    <source>
        <dbReference type="SAM" id="Phobius"/>
    </source>
</evidence>
<keyword evidence="11" id="KW-1185">Reference proteome</keyword>
<sequence>MTELTGFGGLILLALGLWAIISTINSSASTGRKVLWCLIVFFLPLLGFILWLLFGPRARG</sequence>
<dbReference type="RefSeq" id="WP_072245671.1">
    <property type="nucleotide sequence ID" value="NZ_FBYC01000004.1"/>
</dbReference>
<dbReference type="EMBL" id="LJSG01000020">
    <property type="protein sequence ID" value="KPP89838.1"/>
    <property type="molecule type" value="Genomic_DNA"/>
</dbReference>
<evidence type="ECO:0000256" key="1">
    <source>
        <dbReference type="ARBA" id="ARBA00004651"/>
    </source>
</evidence>
<evidence type="ECO:0000256" key="3">
    <source>
        <dbReference type="ARBA" id="ARBA00022692"/>
    </source>
</evidence>
<comment type="subcellular location">
    <subcellularLocation>
        <location evidence="1">Cell membrane</location>
        <topology evidence="1">Multi-pass membrane protein</topology>
    </subcellularLocation>
</comment>
<feature type="transmembrane region" description="Helical" evidence="6">
    <location>
        <begin position="6"/>
        <end position="27"/>
    </location>
</feature>
<evidence type="ECO:0000259" key="7">
    <source>
        <dbReference type="Pfam" id="PF13396"/>
    </source>
</evidence>
<evidence type="ECO:0000313" key="11">
    <source>
        <dbReference type="Proteomes" id="UP000182045"/>
    </source>
</evidence>
<feature type="domain" description="Cardiolipin synthase N-terminal" evidence="7">
    <location>
        <begin position="15"/>
        <end position="56"/>
    </location>
</feature>
<comment type="caution">
    <text evidence="9">The sequence shown here is derived from an EMBL/GenBank/DDBJ whole genome shotgun (WGS) entry which is preliminary data.</text>
</comment>
<dbReference type="Proteomes" id="UP000050413">
    <property type="component" value="Unassembled WGS sequence"/>
</dbReference>
<evidence type="ECO:0000313" key="10">
    <source>
        <dbReference type="Proteomes" id="UP000050413"/>
    </source>
</evidence>
<gene>
    <name evidence="8" type="ORF">Ga0058931_1375</name>
    <name evidence="9" type="ORF">HLUCCA05_06675</name>
</gene>
<dbReference type="EMBL" id="FBYC01000004">
    <property type="protein sequence ID" value="CUX80845.1"/>
    <property type="molecule type" value="Genomic_DNA"/>
</dbReference>
<proteinExistence type="predicted"/>
<dbReference type="InterPro" id="IPR027379">
    <property type="entry name" value="CLS_N"/>
</dbReference>
<dbReference type="Pfam" id="PF13396">
    <property type="entry name" value="PLDc_N"/>
    <property type="match status" value="1"/>
</dbReference>
<keyword evidence="4 6" id="KW-1133">Transmembrane helix</keyword>
<protein>
    <submittedName>
        <fullName evidence="8">Phospholipase_D-nuclease N-terminal</fullName>
    </submittedName>
    <submittedName>
        <fullName evidence="9">Putative nuclease</fullName>
    </submittedName>
</protein>
<dbReference type="PATRIC" id="fig|1666912.4.peg.159"/>
<evidence type="ECO:0000256" key="2">
    <source>
        <dbReference type="ARBA" id="ARBA00022475"/>
    </source>
</evidence>
<keyword evidence="5 6" id="KW-0472">Membrane</keyword>
<keyword evidence="2" id="KW-1003">Cell membrane</keyword>